<reference evidence="2 3" key="1">
    <citation type="submission" date="2019-10" db="EMBL/GenBank/DDBJ databases">
        <title>A soil myxobacterium in the family Polyangiaceae.</title>
        <authorList>
            <person name="Li Y."/>
            <person name="Wang J."/>
        </authorList>
    </citation>
    <scope>NUCLEOTIDE SEQUENCE [LARGE SCALE GENOMIC DNA]</scope>
    <source>
        <strain evidence="2 3">DSM 14734</strain>
    </source>
</reference>
<sequence length="91" mass="10144">MSKRGWGRRMAGLTGVICLLAGAAYAETPGVENEARPETAEARSPLATEPTLCARCMRGCLRGDYRWWPFNCEELCAVLLCRPERRAALER</sequence>
<dbReference type="Proteomes" id="UP000440224">
    <property type="component" value="Unassembled WGS sequence"/>
</dbReference>
<feature type="chain" id="PRO_5026828417" evidence="1">
    <location>
        <begin position="27"/>
        <end position="91"/>
    </location>
</feature>
<accession>A0A6N7PYL0</accession>
<name>A0A6N7PYL0_9BACT</name>
<proteinExistence type="predicted"/>
<evidence type="ECO:0000313" key="2">
    <source>
        <dbReference type="EMBL" id="MRG96657.1"/>
    </source>
</evidence>
<comment type="caution">
    <text evidence="2">The sequence shown here is derived from an EMBL/GenBank/DDBJ whole genome shotgun (WGS) entry which is preliminary data.</text>
</comment>
<dbReference type="OrthoDB" id="9878385at2"/>
<dbReference type="RefSeq" id="WP_153823460.1">
    <property type="nucleotide sequence ID" value="NZ_WJIE01000012.1"/>
</dbReference>
<keyword evidence="1" id="KW-0732">Signal</keyword>
<evidence type="ECO:0000313" key="3">
    <source>
        <dbReference type="Proteomes" id="UP000440224"/>
    </source>
</evidence>
<dbReference type="EMBL" id="WJIE01000012">
    <property type="protein sequence ID" value="MRG96657.1"/>
    <property type="molecule type" value="Genomic_DNA"/>
</dbReference>
<evidence type="ECO:0000256" key="1">
    <source>
        <dbReference type="SAM" id="SignalP"/>
    </source>
</evidence>
<organism evidence="2 3">
    <name type="scientific">Polyangium spumosum</name>
    <dbReference type="NCBI Taxonomy" id="889282"/>
    <lineage>
        <taxon>Bacteria</taxon>
        <taxon>Pseudomonadati</taxon>
        <taxon>Myxococcota</taxon>
        <taxon>Polyangia</taxon>
        <taxon>Polyangiales</taxon>
        <taxon>Polyangiaceae</taxon>
        <taxon>Polyangium</taxon>
    </lineage>
</organism>
<keyword evidence="3" id="KW-1185">Reference proteome</keyword>
<protein>
    <submittedName>
        <fullName evidence="2">Uncharacterized protein</fullName>
    </submittedName>
</protein>
<dbReference type="AlphaFoldDB" id="A0A6N7PYL0"/>
<gene>
    <name evidence="2" type="ORF">GF068_32745</name>
</gene>
<feature type="signal peptide" evidence="1">
    <location>
        <begin position="1"/>
        <end position="26"/>
    </location>
</feature>